<keyword evidence="2" id="KW-0238">DNA-binding</keyword>
<sequence>MRREAEETRGEPEVKGRAEEATPTMWARAAARMVAYAVGRGAVREALVARLGAPEAVLADPDGRVPLVGVYAVLEAAAEATRDARFGLHFALELRVEDLDTLGFLMVTSPDFGGCLSRLLRYQRLWNDGERFALSVEGDVARLSYAPFGAAREAHRHMAEALFVDLLINGGRSIPGLQAAQVRFTGAAVGDGFDVAGLFGVPVVYGAEQAEVVFPAASLTLPLLGANAALCAVLDQHARVLLERVPVAPGLSSRVRALIAARLHEGEVGLASLAEAVRMSARTLQRRLKDEGMSLHGLLDDVRREQALALLGGGAAIAEVAWSLGYSEPSAFHRAFRRWTGQTPEAFRAGAAARS</sequence>
<dbReference type="PATRIC" id="fig|52.7.peg.5683"/>
<dbReference type="EMBL" id="CP012159">
    <property type="protein sequence ID" value="AKT40980.1"/>
    <property type="molecule type" value="Genomic_DNA"/>
</dbReference>
<evidence type="ECO:0000256" key="3">
    <source>
        <dbReference type="ARBA" id="ARBA00023163"/>
    </source>
</evidence>
<evidence type="ECO:0000256" key="4">
    <source>
        <dbReference type="SAM" id="MobiDB-lite"/>
    </source>
</evidence>
<evidence type="ECO:0000259" key="5">
    <source>
        <dbReference type="PROSITE" id="PS01124"/>
    </source>
</evidence>
<evidence type="ECO:0000256" key="1">
    <source>
        <dbReference type="ARBA" id="ARBA00023015"/>
    </source>
</evidence>
<dbReference type="PANTHER" id="PTHR47894">
    <property type="entry name" value="HTH-TYPE TRANSCRIPTIONAL REGULATOR GADX"/>
    <property type="match status" value="1"/>
</dbReference>
<dbReference type="InterPro" id="IPR020449">
    <property type="entry name" value="Tscrpt_reg_AraC-type_HTH"/>
</dbReference>
<evidence type="ECO:0000313" key="6">
    <source>
        <dbReference type="EMBL" id="AKT40980.1"/>
    </source>
</evidence>
<organism evidence="6 7">
    <name type="scientific">Chondromyces crocatus</name>
    <dbReference type="NCBI Taxonomy" id="52"/>
    <lineage>
        <taxon>Bacteria</taxon>
        <taxon>Pseudomonadati</taxon>
        <taxon>Myxococcota</taxon>
        <taxon>Polyangia</taxon>
        <taxon>Polyangiales</taxon>
        <taxon>Polyangiaceae</taxon>
        <taxon>Chondromyces</taxon>
    </lineage>
</organism>
<keyword evidence="1" id="KW-0805">Transcription regulation</keyword>
<dbReference type="InterPro" id="IPR009057">
    <property type="entry name" value="Homeodomain-like_sf"/>
</dbReference>
<keyword evidence="7" id="KW-1185">Reference proteome</keyword>
<dbReference type="SMART" id="SM00342">
    <property type="entry name" value="HTH_ARAC"/>
    <property type="match status" value="1"/>
</dbReference>
<name>A0A0K1EJE2_CHOCO</name>
<feature type="compositionally biased region" description="Basic and acidic residues" evidence="4">
    <location>
        <begin position="1"/>
        <end position="20"/>
    </location>
</feature>
<dbReference type="PROSITE" id="PS01124">
    <property type="entry name" value="HTH_ARAC_FAMILY_2"/>
    <property type="match status" value="1"/>
</dbReference>
<dbReference type="SUPFAM" id="SSF46689">
    <property type="entry name" value="Homeodomain-like"/>
    <property type="match status" value="1"/>
</dbReference>
<dbReference type="GO" id="GO:0003700">
    <property type="term" value="F:DNA-binding transcription factor activity"/>
    <property type="evidence" value="ECO:0007669"/>
    <property type="project" value="InterPro"/>
</dbReference>
<dbReference type="Pfam" id="PF12625">
    <property type="entry name" value="Arabinose_bd"/>
    <property type="match status" value="1"/>
</dbReference>
<feature type="domain" description="HTH araC/xylS-type" evidence="5">
    <location>
        <begin position="253"/>
        <end position="350"/>
    </location>
</feature>
<dbReference type="Gene3D" id="1.10.10.60">
    <property type="entry name" value="Homeodomain-like"/>
    <property type="match status" value="1"/>
</dbReference>
<dbReference type="PRINTS" id="PR00032">
    <property type="entry name" value="HTHARAC"/>
</dbReference>
<protein>
    <submittedName>
        <fullName evidence="6">AraC family transcriptional regulator</fullName>
    </submittedName>
</protein>
<dbReference type="PANTHER" id="PTHR47894:SF1">
    <property type="entry name" value="HTH-TYPE TRANSCRIPTIONAL REGULATOR VQSM"/>
    <property type="match status" value="1"/>
</dbReference>
<dbReference type="Pfam" id="PF12833">
    <property type="entry name" value="HTH_18"/>
    <property type="match status" value="1"/>
</dbReference>
<dbReference type="GO" id="GO:0005829">
    <property type="term" value="C:cytosol"/>
    <property type="evidence" value="ECO:0007669"/>
    <property type="project" value="TreeGrafter"/>
</dbReference>
<feature type="region of interest" description="Disordered" evidence="4">
    <location>
        <begin position="1"/>
        <end position="21"/>
    </location>
</feature>
<dbReference type="STRING" id="52.CMC5_051370"/>
<keyword evidence="3" id="KW-0804">Transcription</keyword>
<dbReference type="Proteomes" id="UP000067626">
    <property type="component" value="Chromosome"/>
</dbReference>
<accession>A0A0K1EJE2</accession>
<evidence type="ECO:0000256" key="2">
    <source>
        <dbReference type="ARBA" id="ARBA00023125"/>
    </source>
</evidence>
<dbReference type="InterPro" id="IPR018060">
    <property type="entry name" value="HTH_AraC"/>
</dbReference>
<evidence type="ECO:0000313" key="7">
    <source>
        <dbReference type="Proteomes" id="UP000067626"/>
    </source>
</evidence>
<dbReference type="KEGG" id="ccro:CMC5_051370"/>
<dbReference type="InterPro" id="IPR032687">
    <property type="entry name" value="AraC-type_N"/>
</dbReference>
<reference evidence="6 7" key="1">
    <citation type="submission" date="2015-07" db="EMBL/GenBank/DDBJ databases">
        <title>Genome analysis of myxobacterium Chondromyces crocatus Cm c5 reveals a high potential for natural compound synthesis and the genetic basis for the loss of fruiting body formation.</title>
        <authorList>
            <person name="Zaburannyi N."/>
            <person name="Bunk B."/>
            <person name="Maier J."/>
            <person name="Overmann J."/>
            <person name="Mueller R."/>
        </authorList>
    </citation>
    <scope>NUCLEOTIDE SEQUENCE [LARGE SCALE GENOMIC DNA]</scope>
    <source>
        <strain evidence="6 7">Cm c5</strain>
    </source>
</reference>
<dbReference type="AlphaFoldDB" id="A0A0K1EJE2"/>
<dbReference type="GO" id="GO:0000976">
    <property type="term" value="F:transcription cis-regulatory region binding"/>
    <property type="evidence" value="ECO:0007669"/>
    <property type="project" value="TreeGrafter"/>
</dbReference>
<proteinExistence type="predicted"/>
<gene>
    <name evidence="6" type="primary">araC</name>
    <name evidence="6" type="ORF">CMC5_051370</name>
</gene>
<dbReference type="RefSeq" id="WP_245677744.1">
    <property type="nucleotide sequence ID" value="NZ_CP012159.1"/>
</dbReference>